<keyword evidence="3" id="KW-1185">Reference proteome</keyword>
<dbReference type="Proteomes" id="UP000001531">
    <property type="component" value="Segment"/>
</dbReference>
<dbReference type="RefSeq" id="YP_001456779.1">
    <property type="nucleotide sequence ID" value="NC_009799.3"/>
</dbReference>
<protein>
    <submittedName>
        <fullName evidence="2">Gp49</fullName>
    </submittedName>
</protein>
<sequence length="79" mass="8574">MHIYVNKGLSTCPTLPRPHLSPGLSPCPSVQAICPSYVSQVLIPRLVPVPQRASLCPLPLILICEDEGLFFNFPSGFTV</sequence>
<feature type="region of interest" description="Disordered" evidence="1">
    <location>
        <begin position="1"/>
        <end position="25"/>
    </location>
</feature>
<proteinExistence type="predicted"/>
<evidence type="ECO:0000256" key="1">
    <source>
        <dbReference type="SAM" id="MobiDB-lite"/>
    </source>
</evidence>
<dbReference type="EMBL" id="AJ278322">
    <property type="protein sequence ID" value="CAJ29732.1"/>
    <property type="molecule type" value="Genomic_DNA"/>
</dbReference>
<evidence type="ECO:0000313" key="2">
    <source>
        <dbReference type="EMBL" id="CAJ29732.1"/>
    </source>
</evidence>
<dbReference type="GeneID" id="5580373"/>
<reference evidence="2 3" key="1">
    <citation type="journal article" date="1992" name="J. Gen. Microbiol.">
        <title>Characterization of bacteriophage BFK20 from Brevibacterium flavum.</title>
        <authorList>
            <person name="Koptides M."/>
            <person name="Barak I."/>
            <person name="Sisova M."/>
            <person name="Baloghova E."/>
            <person name="Ugorcakova J."/>
        </authorList>
    </citation>
    <scope>NUCLEOTIDE SEQUENCE [LARGE SCALE GENOMIC DNA]</scope>
</reference>
<accession>Q3V5E6</accession>
<name>Q3V5E6_9CAUD</name>
<evidence type="ECO:0000313" key="3">
    <source>
        <dbReference type="Proteomes" id="UP000001531"/>
    </source>
</evidence>
<reference evidence="2 3" key="4">
    <citation type="journal article" date="2007" name="Virology">
        <title>Transcriptional profiling of bacteriophage BFK20: coexpression interrogated by "guilt-by-association" algorithm.</title>
        <authorList>
            <person name="Majtan T."/>
            <person name="Halgasova N."/>
            <person name="Bukovska G."/>
            <person name="Timko J."/>
        </authorList>
    </citation>
    <scope>NUCLEOTIDE SEQUENCE [LARGE SCALE GENOMIC DNA]</scope>
</reference>
<gene>
    <name evidence="2" type="primary">ORF49</name>
</gene>
<dbReference type="KEGG" id="vg:5580373"/>
<reference evidence="2 3" key="2">
    <citation type="journal article" date="1994" name="Acta Virol.">
        <title>Characterization and sequence analysis of the F2 promoter from corynephage BFK20.</title>
        <authorList>
            <person name="Koptides M."/>
            <person name="Ugorcakova J."/>
            <person name="Baloghova E."/>
            <person name="Bukovska G."/>
            <person name="Timko J."/>
        </authorList>
    </citation>
    <scope>NUCLEOTIDE SEQUENCE [LARGE SCALE GENOMIC DNA]</scope>
</reference>
<reference evidence="2 3" key="3">
    <citation type="journal article" date="2006" name="Virology">
        <title>Complete nucleotide sequence and genome analysis of bacteriophage BFK20--a lytic phage of the industrial producer Brevibacterium flavum.</title>
        <authorList>
            <person name="Bukovska G."/>
            <person name="Klucar L."/>
            <person name="Vlcek C."/>
            <person name="Adamovic J."/>
            <person name="Turna J."/>
            <person name="Timko J."/>
        </authorList>
    </citation>
    <scope>NUCLEOTIDE SEQUENCE [LARGE SCALE GENOMIC DNA]</scope>
</reference>
<organism evidence="2 3">
    <name type="scientific">Corynebacterium phage BFK20</name>
    <dbReference type="NCBI Taxonomy" id="28358"/>
    <lineage>
        <taxon>Viruses</taxon>
        <taxon>Duplodnaviria</taxon>
        <taxon>Heunggongvirae</taxon>
        <taxon>Uroviricota</taxon>
        <taxon>Caudoviricetes</taxon>
        <taxon>Sasvirus</taxon>
        <taxon>Sasvirus BFK20</taxon>
    </lineage>
</organism>